<gene>
    <name evidence="11" type="ORF">T459_21322</name>
</gene>
<keyword evidence="3" id="KW-0150">Chloroplast</keyword>
<evidence type="ECO:0000256" key="6">
    <source>
        <dbReference type="ARBA" id="ARBA00022946"/>
    </source>
</evidence>
<dbReference type="GO" id="GO:0004620">
    <property type="term" value="F:phospholipase activity"/>
    <property type="evidence" value="ECO:0000318"/>
    <property type="project" value="GO_Central"/>
</dbReference>
<dbReference type="Proteomes" id="UP000222542">
    <property type="component" value="Unassembled WGS sequence"/>
</dbReference>
<proteinExistence type="inferred from homology"/>
<dbReference type="CDD" id="cd00519">
    <property type="entry name" value="Lipase_3"/>
    <property type="match status" value="1"/>
</dbReference>
<dbReference type="SMR" id="A0A2G2YWP9"/>
<organism evidence="11 12">
    <name type="scientific">Capsicum annuum</name>
    <name type="common">Capsicum pepper</name>
    <dbReference type="NCBI Taxonomy" id="4072"/>
    <lineage>
        <taxon>Eukaryota</taxon>
        <taxon>Viridiplantae</taxon>
        <taxon>Streptophyta</taxon>
        <taxon>Embryophyta</taxon>
        <taxon>Tracheophyta</taxon>
        <taxon>Spermatophyta</taxon>
        <taxon>Magnoliopsida</taxon>
        <taxon>eudicotyledons</taxon>
        <taxon>Gunneridae</taxon>
        <taxon>Pentapetalae</taxon>
        <taxon>asterids</taxon>
        <taxon>lamiids</taxon>
        <taxon>Solanales</taxon>
        <taxon>Solanaceae</taxon>
        <taxon>Solanoideae</taxon>
        <taxon>Capsiceae</taxon>
        <taxon>Capsicum</taxon>
    </lineage>
</organism>
<protein>
    <recommendedName>
        <fullName evidence="10">Fungal lipase-type domain-containing protein</fullName>
    </recommendedName>
</protein>
<dbReference type="InterPro" id="IPR002921">
    <property type="entry name" value="Fungal_lipase-type"/>
</dbReference>
<evidence type="ECO:0000256" key="1">
    <source>
        <dbReference type="ARBA" id="ARBA00004229"/>
    </source>
</evidence>
<evidence type="ECO:0000256" key="5">
    <source>
        <dbReference type="ARBA" id="ARBA00022801"/>
    </source>
</evidence>
<keyword evidence="5" id="KW-0378">Hydrolase</keyword>
<reference evidence="11 12" key="2">
    <citation type="journal article" date="2017" name="Genome Biol.">
        <title>New reference genome sequences of hot pepper reveal the massive evolution of plant disease-resistance genes by retroduplication.</title>
        <authorList>
            <person name="Kim S."/>
            <person name="Park J."/>
            <person name="Yeom S.I."/>
            <person name="Kim Y.M."/>
            <person name="Seo E."/>
            <person name="Kim K.T."/>
            <person name="Kim M.S."/>
            <person name="Lee J.M."/>
            <person name="Cheong K."/>
            <person name="Shin H.S."/>
            <person name="Kim S.B."/>
            <person name="Han K."/>
            <person name="Lee J."/>
            <person name="Park M."/>
            <person name="Lee H.A."/>
            <person name="Lee H.Y."/>
            <person name="Lee Y."/>
            <person name="Oh S."/>
            <person name="Lee J.H."/>
            <person name="Choi E."/>
            <person name="Choi E."/>
            <person name="Lee S.E."/>
            <person name="Jeon J."/>
            <person name="Kim H."/>
            <person name="Choi G."/>
            <person name="Song H."/>
            <person name="Lee J."/>
            <person name="Lee S.C."/>
            <person name="Kwon J.K."/>
            <person name="Lee H.Y."/>
            <person name="Koo N."/>
            <person name="Hong Y."/>
            <person name="Kim R.W."/>
            <person name="Kang W.H."/>
            <person name="Huh J.H."/>
            <person name="Kang B.C."/>
            <person name="Yang T.J."/>
            <person name="Lee Y.H."/>
            <person name="Bennetzen J.L."/>
            <person name="Choi D."/>
        </authorList>
    </citation>
    <scope>NUCLEOTIDE SEQUENCE [LARGE SCALE GENOMIC DNA]</scope>
    <source>
        <strain evidence="12">cv. CM334</strain>
    </source>
</reference>
<keyword evidence="12" id="KW-1185">Reference proteome</keyword>
<keyword evidence="6" id="KW-0809">Transit peptide</keyword>
<evidence type="ECO:0000313" key="12">
    <source>
        <dbReference type="Proteomes" id="UP000222542"/>
    </source>
</evidence>
<dbReference type="EMBL" id="AYRZ02000008">
    <property type="protein sequence ID" value="PHT74045.1"/>
    <property type="molecule type" value="Genomic_DNA"/>
</dbReference>
<evidence type="ECO:0000256" key="7">
    <source>
        <dbReference type="ARBA" id="ARBA00022963"/>
    </source>
</evidence>
<evidence type="ECO:0000256" key="2">
    <source>
        <dbReference type="ARBA" id="ARBA00010701"/>
    </source>
</evidence>
<dbReference type="SUPFAM" id="SSF53474">
    <property type="entry name" value="alpha/beta-Hydrolases"/>
    <property type="match status" value="1"/>
</dbReference>
<reference evidence="11 12" key="1">
    <citation type="journal article" date="2014" name="Nat. Genet.">
        <title>Genome sequence of the hot pepper provides insights into the evolution of pungency in Capsicum species.</title>
        <authorList>
            <person name="Kim S."/>
            <person name="Park M."/>
            <person name="Yeom S.I."/>
            <person name="Kim Y.M."/>
            <person name="Lee J.M."/>
            <person name="Lee H.A."/>
            <person name="Seo E."/>
            <person name="Choi J."/>
            <person name="Cheong K."/>
            <person name="Kim K.T."/>
            <person name="Jung K."/>
            <person name="Lee G.W."/>
            <person name="Oh S.K."/>
            <person name="Bae C."/>
            <person name="Kim S.B."/>
            <person name="Lee H.Y."/>
            <person name="Kim S.Y."/>
            <person name="Kim M.S."/>
            <person name="Kang B.C."/>
            <person name="Jo Y.D."/>
            <person name="Yang H.B."/>
            <person name="Jeong H.J."/>
            <person name="Kang W.H."/>
            <person name="Kwon J.K."/>
            <person name="Shin C."/>
            <person name="Lim J.Y."/>
            <person name="Park J.H."/>
            <person name="Huh J.H."/>
            <person name="Kim J.S."/>
            <person name="Kim B.D."/>
            <person name="Cohen O."/>
            <person name="Paran I."/>
            <person name="Suh M.C."/>
            <person name="Lee S.B."/>
            <person name="Kim Y.K."/>
            <person name="Shin Y."/>
            <person name="Noh S.J."/>
            <person name="Park J."/>
            <person name="Seo Y.S."/>
            <person name="Kwon S.Y."/>
            <person name="Kim H.A."/>
            <person name="Park J.M."/>
            <person name="Kim H.J."/>
            <person name="Choi S.B."/>
            <person name="Bosland P.W."/>
            <person name="Reeves G."/>
            <person name="Jo S.H."/>
            <person name="Lee B.W."/>
            <person name="Cho H.T."/>
            <person name="Choi H.S."/>
            <person name="Lee M.S."/>
            <person name="Yu Y."/>
            <person name="Do Choi Y."/>
            <person name="Park B.S."/>
            <person name="van Deynze A."/>
            <person name="Ashrafi H."/>
            <person name="Hill T."/>
            <person name="Kim W.T."/>
            <person name="Pai H.S."/>
            <person name="Ahn H.K."/>
            <person name="Yeam I."/>
            <person name="Giovannoni J.J."/>
            <person name="Rose J.K."/>
            <person name="Sorensen I."/>
            <person name="Lee S.J."/>
            <person name="Kim R.W."/>
            <person name="Choi I.Y."/>
            <person name="Choi B.S."/>
            <person name="Lim J.S."/>
            <person name="Lee Y.H."/>
            <person name="Choi D."/>
        </authorList>
    </citation>
    <scope>NUCLEOTIDE SEQUENCE [LARGE SCALE GENOMIC DNA]</scope>
    <source>
        <strain evidence="12">cv. CM334</strain>
    </source>
</reference>
<dbReference type="GO" id="GO:0047714">
    <property type="term" value="F:galactolipase activity"/>
    <property type="evidence" value="ECO:0007669"/>
    <property type="project" value="UniProtKB-ARBA"/>
</dbReference>
<dbReference type="Gramene" id="PHT74045">
    <property type="protein sequence ID" value="PHT74045"/>
    <property type="gene ID" value="T459_21322"/>
</dbReference>
<dbReference type="Gene3D" id="3.40.50.1820">
    <property type="entry name" value="alpha/beta hydrolase"/>
    <property type="match status" value="1"/>
</dbReference>
<keyword evidence="4" id="KW-0934">Plastid</keyword>
<evidence type="ECO:0000259" key="10">
    <source>
        <dbReference type="Pfam" id="PF01764"/>
    </source>
</evidence>
<dbReference type="GO" id="GO:0016042">
    <property type="term" value="P:lipid catabolic process"/>
    <property type="evidence" value="ECO:0007669"/>
    <property type="project" value="UniProtKB-KW"/>
</dbReference>
<dbReference type="OMA" id="PQWFLRS"/>
<dbReference type="PANTHER" id="PTHR31403:SF11">
    <property type="entry name" value="OS12G0614500 PROTEIN"/>
    <property type="match status" value="1"/>
</dbReference>
<dbReference type="InterPro" id="IPR029058">
    <property type="entry name" value="AB_hydrolase_fold"/>
</dbReference>
<dbReference type="GO" id="GO:0009507">
    <property type="term" value="C:chloroplast"/>
    <property type="evidence" value="ECO:0007669"/>
    <property type="project" value="UniProtKB-SubCell"/>
</dbReference>
<comment type="similarity">
    <text evidence="2">Belongs to the AB hydrolase superfamily. Lipase family.</text>
</comment>
<comment type="subcellular location">
    <subcellularLocation>
        <location evidence="1">Plastid</location>
        <location evidence="1">Chloroplast</location>
    </subcellularLocation>
</comment>
<dbReference type="AlphaFoldDB" id="A0A2G2YWP9"/>
<feature type="domain" description="Fungal lipase-type" evidence="10">
    <location>
        <begin position="72"/>
        <end position="218"/>
    </location>
</feature>
<dbReference type="STRING" id="4072.A0A2G2YWP9"/>
<name>A0A2G2YWP9_CAPAN</name>
<dbReference type="GO" id="GO:0008970">
    <property type="term" value="F:phospholipase A1 activity"/>
    <property type="evidence" value="ECO:0007669"/>
    <property type="project" value="UniProtKB-ARBA"/>
</dbReference>
<dbReference type="Pfam" id="PF01764">
    <property type="entry name" value="Lipase_3"/>
    <property type="match status" value="1"/>
</dbReference>
<keyword evidence="7" id="KW-0442">Lipid degradation</keyword>
<feature type="region of interest" description="Disordered" evidence="9">
    <location>
        <begin position="328"/>
        <end position="348"/>
    </location>
</feature>
<keyword evidence="8" id="KW-0443">Lipid metabolism</keyword>
<evidence type="ECO:0000256" key="4">
    <source>
        <dbReference type="ARBA" id="ARBA00022640"/>
    </source>
</evidence>
<evidence type="ECO:0000256" key="3">
    <source>
        <dbReference type="ARBA" id="ARBA00022528"/>
    </source>
</evidence>
<accession>A0A2G2YWP9</accession>
<comment type="caution">
    <text evidence="11">The sequence shown here is derived from an EMBL/GenBank/DDBJ whole genome shotgun (WGS) entry which is preliminary data.</text>
</comment>
<evidence type="ECO:0000313" key="11">
    <source>
        <dbReference type="EMBL" id="PHT74045.1"/>
    </source>
</evidence>
<dbReference type="PANTHER" id="PTHR31403">
    <property type="entry name" value="PHOSPHOLIPASE A1-IBETA2, CHLOROPLASTIC"/>
    <property type="match status" value="1"/>
</dbReference>
<evidence type="ECO:0000256" key="9">
    <source>
        <dbReference type="SAM" id="MobiDB-lite"/>
    </source>
</evidence>
<evidence type="ECO:0000256" key="8">
    <source>
        <dbReference type="ARBA" id="ARBA00023098"/>
    </source>
</evidence>
<sequence length="348" mass="40601">MYNSHKLFDKLGLSKSRYKVTKYIYAMSHIDMPQWLERSRLTYTWSKDSNWIGFMAVSDDEESRRIGRRDIVVSWRGTVTPSEWYENMQKKLEPIGYKGSKMEHGFLSIYTCKSDSTRYNKSSASEQVMKELKTLVDFYKTKGEEVSLTITGHSLGGALYLLNAYESSTNFPILLISVISFASPRVGNIAFRYELYQMGIKILRVTVKQDLVPQMPGIVLNESLQKFNDFTGTLEWIYTHVGAELKLDVRSSPYLKRRFNFIEIHMLETYLHLVDGFVSTGSTFRSNAKRDVTLVNKGSDMIIDELRIPTYWYQLAHKRLERNSYGRWERPKRDPEDIPSPIREEHKS</sequence>